<evidence type="ECO:0000313" key="3">
    <source>
        <dbReference type="Proteomes" id="UP001500353"/>
    </source>
</evidence>
<gene>
    <name evidence="2" type="ORF">GCM10023210_16620</name>
</gene>
<evidence type="ECO:0000256" key="1">
    <source>
        <dbReference type="SAM" id="SignalP"/>
    </source>
</evidence>
<evidence type="ECO:0000313" key="2">
    <source>
        <dbReference type="EMBL" id="GAA5090478.1"/>
    </source>
</evidence>
<accession>A0ABP9M950</accession>
<protein>
    <recommendedName>
        <fullName evidence="4">C1q domain-containing protein</fullName>
    </recommendedName>
</protein>
<name>A0ABP9M950_9FLAO</name>
<organism evidence="2 3">
    <name type="scientific">Chryseobacterium ginsengisoli</name>
    <dbReference type="NCBI Taxonomy" id="363853"/>
    <lineage>
        <taxon>Bacteria</taxon>
        <taxon>Pseudomonadati</taxon>
        <taxon>Bacteroidota</taxon>
        <taxon>Flavobacteriia</taxon>
        <taxon>Flavobacteriales</taxon>
        <taxon>Weeksellaceae</taxon>
        <taxon>Chryseobacterium group</taxon>
        <taxon>Chryseobacterium</taxon>
    </lineage>
</organism>
<dbReference type="RefSeq" id="WP_345202289.1">
    <property type="nucleotide sequence ID" value="NZ_BAABHX010000002.1"/>
</dbReference>
<keyword evidence="1" id="KW-0732">Signal</keyword>
<comment type="caution">
    <text evidence="2">The sequence shown here is derived from an EMBL/GenBank/DDBJ whole genome shotgun (WGS) entry which is preliminary data.</text>
</comment>
<keyword evidence="3" id="KW-1185">Reference proteome</keyword>
<evidence type="ECO:0008006" key="4">
    <source>
        <dbReference type="Google" id="ProtNLM"/>
    </source>
</evidence>
<reference evidence="3" key="1">
    <citation type="journal article" date="2019" name="Int. J. Syst. Evol. Microbiol.">
        <title>The Global Catalogue of Microorganisms (GCM) 10K type strain sequencing project: providing services to taxonomists for standard genome sequencing and annotation.</title>
        <authorList>
            <consortium name="The Broad Institute Genomics Platform"/>
            <consortium name="The Broad Institute Genome Sequencing Center for Infectious Disease"/>
            <person name="Wu L."/>
            <person name="Ma J."/>
        </authorList>
    </citation>
    <scope>NUCLEOTIDE SEQUENCE [LARGE SCALE GENOMIC DNA]</scope>
    <source>
        <strain evidence="3">JCM 18019</strain>
    </source>
</reference>
<feature type="chain" id="PRO_5046302369" description="C1q domain-containing protein" evidence="1">
    <location>
        <begin position="20"/>
        <end position="249"/>
    </location>
</feature>
<dbReference type="EMBL" id="BAABHX010000002">
    <property type="protein sequence ID" value="GAA5090478.1"/>
    <property type="molecule type" value="Genomic_DNA"/>
</dbReference>
<feature type="signal peptide" evidence="1">
    <location>
        <begin position="1"/>
        <end position="19"/>
    </location>
</feature>
<proteinExistence type="predicted"/>
<dbReference type="Proteomes" id="UP001500353">
    <property type="component" value="Unassembled WGS sequence"/>
</dbReference>
<sequence length="249" mass="25909">MKTKICSAFLALLAIPVVAQSGWVGINTTNPLANLDVNGTMKIRQTPVAPALPGYQILAVNQNTGGDFQVAQVTPQLIADFVISQVNANGTTNASIYSAKKTASISLIDLGVLPSGFRPVNFLVAEKTVGSSALFSDTDHTYTVPTSGTYAIGFTFRYGTGLQAALLSNSPGVGILRNRAGVSTLIDSREFSGANLILLSLTVSETSVNSLYTLQAGDKISFGLTGASVLTVGLLGSSTGSFYIYKVSN</sequence>